<evidence type="ECO:0000256" key="3">
    <source>
        <dbReference type="ARBA" id="ARBA00023163"/>
    </source>
</evidence>
<dbReference type="Pfam" id="PF00356">
    <property type="entry name" value="LacI"/>
    <property type="match status" value="1"/>
</dbReference>
<dbReference type="CDD" id="cd01392">
    <property type="entry name" value="HTH_LacI"/>
    <property type="match status" value="1"/>
</dbReference>
<dbReference type="InterPro" id="IPR000843">
    <property type="entry name" value="HTH_LacI"/>
</dbReference>
<reference evidence="5 6" key="1">
    <citation type="submission" date="2018-07" db="EMBL/GenBank/DDBJ databases">
        <title>Desertimonas flava gen. nov. sp. nov.</title>
        <authorList>
            <person name="Liu S."/>
        </authorList>
    </citation>
    <scope>NUCLEOTIDE SEQUENCE [LARGE SCALE GENOMIC DNA]</scope>
    <source>
        <strain evidence="5 6">16Sb5-5</strain>
    </source>
</reference>
<dbReference type="EMBL" id="QOUI01000003">
    <property type="protein sequence ID" value="RCK70187.1"/>
    <property type="molecule type" value="Genomic_DNA"/>
</dbReference>
<dbReference type="InterPro" id="IPR028082">
    <property type="entry name" value="Peripla_BP_I"/>
</dbReference>
<dbReference type="PANTHER" id="PTHR30146">
    <property type="entry name" value="LACI-RELATED TRANSCRIPTIONAL REPRESSOR"/>
    <property type="match status" value="1"/>
</dbReference>
<dbReference type="InterPro" id="IPR046335">
    <property type="entry name" value="LacI/GalR-like_sensor"/>
</dbReference>
<keyword evidence="2" id="KW-0238">DNA-binding</keyword>
<keyword evidence="1" id="KW-0805">Transcription regulation</keyword>
<sequence length="343" mass="36348">MPKSGRATITDVAARAGVSKTAVSKVLNGTGSISTATRDRVLQAARDLHWQPSAHAVALRRARSQTVALVLNRHEAPPAVSATTAELITGIETTLSSRGYGLLLHLVDQPPGAESEIYRRLVDAGRVDGAILTDSVIGDTRPALLRELGLPAVLVGTPDGDDPIPHVRTDPRPAIDQAVDHLLGLGHRRLGFIGGPATRVQAVRRREAFEASVRDHGLELGPMVSTSYSGTASEQVTREVLTAPDRPTALLYGNDTMAIAGIKAARDLGLRTPGDVSVIGAEGQSVGQWIDPPLTTVQRNVVLRGRVAAQLLLQELGIEVDEVRWATDEELLVRASTAPPPTS</sequence>
<dbReference type="InterPro" id="IPR010982">
    <property type="entry name" value="Lambda_DNA-bd_dom_sf"/>
</dbReference>
<dbReference type="PANTHER" id="PTHR30146:SF155">
    <property type="entry name" value="ALANINE RACEMASE"/>
    <property type="match status" value="1"/>
</dbReference>
<evidence type="ECO:0000313" key="5">
    <source>
        <dbReference type="EMBL" id="RCK70187.1"/>
    </source>
</evidence>
<organism evidence="5 6">
    <name type="scientific">Desertihabitans brevis</name>
    <dbReference type="NCBI Taxonomy" id="2268447"/>
    <lineage>
        <taxon>Bacteria</taxon>
        <taxon>Bacillati</taxon>
        <taxon>Actinomycetota</taxon>
        <taxon>Actinomycetes</taxon>
        <taxon>Propionibacteriales</taxon>
        <taxon>Propionibacteriaceae</taxon>
        <taxon>Desertihabitans</taxon>
    </lineage>
</organism>
<dbReference type="Gene3D" id="1.10.260.40">
    <property type="entry name" value="lambda repressor-like DNA-binding domains"/>
    <property type="match status" value="1"/>
</dbReference>
<name>A0A367YWS4_9ACTN</name>
<evidence type="ECO:0000256" key="1">
    <source>
        <dbReference type="ARBA" id="ARBA00023015"/>
    </source>
</evidence>
<evidence type="ECO:0000313" key="6">
    <source>
        <dbReference type="Proteomes" id="UP000252770"/>
    </source>
</evidence>
<dbReference type="GO" id="GO:0000976">
    <property type="term" value="F:transcription cis-regulatory region binding"/>
    <property type="evidence" value="ECO:0007669"/>
    <property type="project" value="TreeGrafter"/>
</dbReference>
<evidence type="ECO:0000259" key="4">
    <source>
        <dbReference type="PROSITE" id="PS50932"/>
    </source>
</evidence>
<dbReference type="SUPFAM" id="SSF53822">
    <property type="entry name" value="Periplasmic binding protein-like I"/>
    <property type="match status" value="1"/>
</dbReference>
<dbReference type="AlphaFoldDB" id="A0A367YWS4"/>
<dbReference type="PROSITE" id="PS00356">
    <property type="entry name" value="HTH_LACI_1"/>
    <property type="match status" value="1"/>
</dbReference>
<dbReference type="CDD" id="cd06267">
    <property type="entry name" value="PBP1_LacI_sugar_binding-like"/>
    <property type="match status" value="1"/>
</dbReference>
<comment type="caution">
    <text evidence="5">The sequence shown here is derived from an EMBL/GenBank/DDBJ whole genome shotgun (WGS) entry which is preliminary data.</text>
</comment>
<accession>A0A367YWS4</accession>
<dbReference type="Gene3D" id="3.40.50.2300">
    <property type="match status" value="2"/>
</dbReference>
<evidence type="ECO:0000256" key="2">
    <source>
        <dbReference type="ARBA" id="ARBA00023125"/>
    </source>
</evidence>
<dbReference type="Proteomes" id="UP000252770">
    <property type="component" value="Unassembled WGS sequence"/>
</dbReference>
<protein>
    <submittedName>
        <fullName evidence="5">LacI family transcriptional regulator</fullName>
    </submittedName>
</protein>
<dbReference type="PROSITE" id="PS50932">
    <property type="entry name" value="HTH_LACI_2"/>
    <property type="match status" value="1"/>
</dbReference>
<gene>
    <name evidence="5" type="ORF">DT076_05800</name>
</gene>
<dbReference type="SMART" id="SM00354">
    <property type="entry name" value="HTH_LACI"/>
    <property type="match status" value="1"/>
</dbReference>
<dbReference type="SUPFAM" id="SSF47413">
    <property type="entry name" value="lambda repressor-like DNA-binding domains"/>
    <property type="match status" value="1"/>
</dbReference>
<feature type="domain" description="HTH lacI-type" evidence="4">
    <location>
        <begin position="7"/>
        <end position="61"/>
    </location>
</feature>
<keyword evidence="6" id="KW-1185">Reference proteome</keyword>
<dbReference type="RefSeq" id="WP_114125729.1">
    <property type="nucleotide sequence ID" value="NZ_QOUI01000003.1"/>
</dbReference>
<keyword evidence="3" id="KW-0804">Transcription</keyword>
<dbReference type="GO" id="GO:0003700">
    <property type="term" value="F:DNA-binding transcription factor activity"/>
    <property type="evidence" value="ECO:0007669"/>
    <property type="project" value="TreeGrafter"/>
</dbReference>
<dbReference type="Pfam" id="PF13377">
    <property type="entry name" value="Peripla_BP_3"/>
    <property type="match status" value="1"/>
</dbReference>
<proteinExistence type="predicted"/>